<dbReference type="EMBL" id="AEUZ02000001">
    <property type="protein sequence ID" value="EHJ55995.1"/>
    <property type="molecule type" value="Genomic_DNA"/>
</dbReference>
<reference evidence="9 10" key="1">
    <citation type="journal article" date="2014" name="Int. J. Syst. Evol. Microbiol.">
        <title>Phylogenomics and the dynamic genome evolution of the genus Streptococcus.</title>
        <authorList>
            <consortium name="The Broad Institute Genome Sequencing Platform"/>
            <person name="Richards V.P."/>
            <person name="Palmer S.R."/>
            <person name="Pavinski Bitar P.D."/>
            <person name="Qin X."/>
            <person name="Weinstock G.M."/>
            <person name="Highlander S.K."/>
            <person name="Town C.D."/>
            <person name="Burne R.A."/>
            <person name="Stanhope M.J."/>
        </authorList>
    </citation>
    <scope>NUCLEOTIDE SEQUENCE [LARGE SCALE GENOMIC DNA]</scope>
    <source>
        <strain evidence="9 10">2285-97</strain>
    </source>
</reference>
<dbReference type="NCBIfam" id="NF010733">
    <property type="entry name" value="PRK14135.1"/>
    <property type="match status" value="1"/>
</dbReference>
<dbReference type="InterPro" id="IPR053926">
    <property type="entry name" value="RecX_HTH_1st"/>
</dbReference>
<name>G5KCS7_9STRE</name>
<evidence type="ECO:0000256" key="1">
    <source>
        <dbReference type="ARBA" id="ARBA00003529"/>
    </source>
</evidence>
<dbReference type="RefSeq" id="WP_006738769.1">
    <property type="nucleotide sequence ID" value="NZ_AEUZ02000001.1"/>
</dbReference>
<feature type="domain" description="RecX first three-helical" evidence="8">
    <location>
        <begin position="58"/>
        <end position="97"/>
    </location>
</feature>
<accession>G5KCS7</accession>
<dbReference type="GO" id="GO:0006282">
    <property type="term" value="P:regulation of DNA repair"/>
    <property type="evidence" value="ECO:0007669"/>
    <property type="project" value="UniProtKB-UniRule"/>
</dbReference>
<dbReference type="GO" id="GO:0005737">
    <property type="term" value="C:cytoplasm"/>
    <property type="evidence" value="ECO:0007669"/>
    <property type="project" value="UniProtKB-SubCell"/>
</dbReference>
<comment type="similarity">
    <text evidence="3 6">Belongs to the RecX family.</text>
</comment>
<comment type="function">
    <text evidence="1 6">Modulates RecA activity.</text>
</comment>
<evidence type="ECO:0000256" key="4">
    <source>
        <dbReference type="ARBA" id="ARBA00018111"/>
    </source>
</evidence>
<comment type="subcellular location">
    <subcellularLocation>
        <location evidence="2 6">Cytoplasm</location>
    </subcellularLocation>
</comment>
<dbReference type="Pfam" id="PF21982">
    <property type="entry name" value="RecX_HTH1"/>
    <property type="match status" value="1"/>
</dbReference>
<keyword evidence="5 6" id="KW-0963">Cytoplasm</keyword>
<comment type="caution">
    <text evidence="9">The sequence shown here is derived from an EMBL/GenBank/DDBJ whole genome shotgun (WGS) entry which is preliminary data.</text>
</comment>
<gene>
    <name evidence="6 9" type="primary">recX</name>
    <name evidence="9" type="ORF">STRUR_0524</name>
</gene>
<dbReference type="InterPro" id="IPR003783">
    <property type="entry name" value="Regulatory_RecX"/>
</dbReference>
<evidence type="ECO:0000256" key="3">
    <source>
        <dbReference type="ARBA" id="ARBA00009695"/>
    </source>
</evidence>
<dbReference type="PANTHER" id="PTHR33602">
    <property type="entry name" value="REGULATORY PROTEIN RECX FAMILY PROTEIN"/>
    <property type="match status" value="1"/>
</dbReference>
<dbReference type="Pfam" id="PF21981">
    <property type="entry name" value="RecX_HTH3"/>
    <property type="match status" value="2"/>
</dbReference>
<dbReference type="eggNOG" id="COG2137">
    <property type="taxonomic scope" value="Bacteria"/>
</dbReference>
<evidence type="ECO:0000256" key="5">
    <source>
        <dbReference type="ARBA" id="ARBA00022490"/>
    </source>
</evidence>
<evidence type="ECO:0000259" key="8">
    <source>
        <dbReference type="Pfam" id="PF21982"/>
    </source>
</evidence>
<evidence type="ECO:0000256" key="6">
    <source>
        <dbReference type="HAMAP-Rule" id="MF_01114"/>
    </source>
</evidence>
<feature type="domain" description="RecX third three-helical" evidence="7">
    <location>
        <begin position="210"/>
        <end position="251"/>
    </location>
</feature>
<dbReference type="InterPro" id="IPR053925">
    <property type="entry name" value="RecX_HTH_3rd"/>
</dbReference>
<evidence type="ECO:0000313" key="9">
    <source>
        <dbReference type="EMBL" id="EHJ55995.1"/>
    </source>
</evidence>
<dbReference type="AlphaFoldDB" id="G5KCS7"/>
<sequence length="259" mass="31081">MKITKIEKKKRLYLLEFDNLKKIYVTEDTIVRFMLTKGKSLTENELVDIETFAQESYAKDLALYYISFQARTENEIQQYLKKHDITEPIIIKVVSHLKEKKWIDDDLFIKSTIESNLNHGDKGPKQIKQKLFQKGITLTRIDKLLENYDFQNVSDRIANKAFKKYYKKYPLNQLKLKIKTFLAQKGFSTEMITISLKKLPLEKDETQEKNLLDKELEKQYRKYSKKYQGYELKQRLIQSLFRKGFGYDDIKSRYKDFFE</sequence>
<evidence type="ECO:0000256" key="2">
    <source>
        <dbReference type="ARBA" id="ARBA00004496"/>
    </source>
</evidence>
<dbReference type="InterPro" id="IPR036388">
    <property type="entry name" value="WH-like_DNA-bd_sf"/>
</dbReference>
<protein>
    <recommendedName>
        <fullName evidence="4 6">Regulatory protein RecX</fullName>
    </recommendedName>
</protein>
<feature type="domain" description="RecX third three-helical" evidence="7">
    <location>
        <begin position="157"/>
        <end position="192"/>
    </location>
</feature>
<dbReference type="PANTHER" id="PTHR33602:SF1">
    <property type="entry name" value="REGULATORY PROTEIN RECX FAMILY PROTEIN"/>
    <property type="match status" value="1"/>
</dbReference>
<proteinExistence type="inferred from homology"/>
<dbReference type="Gene3D" id="1.10.10.10">
    <property type="entry name" value="Winged helix-like DNA-binding domain superfamily/Winged helix DNA-binding domain"/>
    <property type="match status" value="4"/>
</dbReference>
<dbReference type="Proteomes" id="UP000005388">
    <property type="component" value="Unassembled WGS sequence"/>
</dbReference>
<evidence type="ECO:0000313" key="10">
    <source>
        <dbReference type="Proteomes" id="UP000005388"/>
    </source>
</evidence>
<keyword evidence="10" id="KW-1185">Reference proteome</keyword>
<dbReference type="STRING" id="764291.STRUR_0524"/>
<organism evidence="9 10">
    <name type="scientific">Streptococcus urinalis 2285-97</name>
    <dbReference type="NCBI Taxonomy" id="764291"/>
    <lineage>
        <taxon>Bacteria</taxon>
        <taxon>Bacillati</taxon>
        <taxon>Bacillota</taxon>
        <taxon>Bacilli</taxon>
        <taxon>Lactobacillales</taxon>
        <taxon>Streptococcaceae</taxon>
        <taxon>Streptococcus</taxon>
    </lineage>
</organism>
<evidence type="ECO:0000259" key="7">
    <source>
        <dbReference type="Pfam" id="PF21981"/>
    </source>
</evidence>
<dbReference type="HAMAP" id="MF_01114">
    <property type="entry name" value="RecX"/>
    <property type="match status" value="1"/>
</dbReference>